<dbReference type="EMBL" id="PCYM01000005">
    <property type="protein sequence ID" value="PIR47564.1"/>
    <property type="molecule type" value="Genomic_DNA"/>
</dbReference>
<keyword evidence="4 6" id="KW-0694">RNA-binding</keyword>
<evidence type="ECO:0000256" key="3">
    <source>
        <dbReference type="ARBA" id="ARBA00023274"/>
    </source>
</evidence>
<dbReference type="PANTHER" id="PTHR11655:SF14">
    <property type="entry name" value="LARGE RIBOSOMAL SUBUNIT PROTEIN UL6M"/>
    <property type="match status" value="1"/>
</dbReference>
<organism evidence="8 9">
    <name type="scientific">Candidatus Uhrbacteria bacterium CG10_big_fil_rev_8_21_14_0_10_50_16</name>
    <dbReference type="NCBI Taxonomy" id="1975039"/>
    <lineage>
        <taxon>Bacteria</taxon>
        <taxon>Candidatus Uhriibacteriota</taxon>
    </lineage>
</organism>
<comment type="similarity">
    <text evidence="1 4 5">Belongs to the universal ribosomal protein uL6 family.</text>
</comment>
<feature type="domain" description="Large ribosomal subunit protein uL6 alpha-beta" evidence="7">
    <location>
        <begin position="96"/>
        <end position="168"/>
    </location>
</feature>
<feature type="domain" description="Large ribosomal subunit protein uL6 alpha-beta" evidence="7">
    <location>
        <begin position="12"/>
        <end position="85"/>
    </location>
</feature>
<dbReference type="GO" id="GO:0003735">
    <property type="term" value="F:structural constituent of ribosome"/>
    <property type="evidence" value="ECO:0007669"/>
    <property type="project" value="UniProtKB-UniRule"/>
</dbReference>
<dbReference type="GO" id="GO:0002181">
    <property type="term" value="P:cytoplasmic translation"/>
    <property type="evidence" value="ECO:0007669"/>
    <property type="project" value="TreeGrafter"/>
</dbReference>
<dbReference type="NCBIfam" id="TIGR03654">
    <property type="entry name" value="L6_bact"/>
    <property type="match status" value="1"/>
</dbReference>
<dbReference type="AlphaFoldDB" id="A0A2H0RNJ1"/>
<dbReference type="InterPro" id="IPR036789">
    <property type="entry name" value="Ribosomal_uL6-like_a/b-dom_sf"/>
</dbReference>
<dbReference type="PROSITE" id="PS00525">
    <property type="entry name" value="RIBOSOMAL_L6_1"/>
    <property type="match status" value="1"/>
</dbReference>
<keyword evidence="3 4" id="KW-0687">Ribonucleoprotein</keyword>
<evidence type="ECO:0000256" key="6">
    <source>
        <dbReference type="RuleBase" id="RU003870"/>
    </source>
</evidence>
<evidence type="ECO:0000256" key="5">
    <source>
        <dbReference type="RuleBase" id="RU003869"/>
    </source>
</evidence>
<keyword evidence="2 4" id="KW-0689">Ribosomal protein</keyword>
<comment type="caution">
    <text evidence="8">The sequence shown here is derived from an EMBL/GenBank/DDBJ whole genome shotgun (WGS) entry which is preliminary data.</text>
</comment>
<evidence type="ECO:0000256" key="1">
    <source>
        <dbReference type="ARBA" id="ARBA00009356"/>
    </source>
</evidence>
<comment type="subunit">
    <text evidence="4">Part of the 50S ribosomal subunit.</text>
</comment>
<dbReference type="Pfam" id="PF00347">
    <property type="entry name" value="Ribosomal_L6"/>
    <property type="match status" value="2"/>
</dbReference>
<evidence type="ECO:0000313" key="9">
    <source>
        <dbReference type="Proteomes" id="UP000230084"/>
    </source>
</evidence>
<dbReference type="InterPro" id="IPR020040">
    <property type="entry name" value="Ribosomal_uL6_a/b-dom"/>
</dbReference>
<dbReference type="PANTHER" id="PTHR11655">
    <property type="entry name" value="60S/50S RIBOSOMAL PROTEIN L6/L9"/>
    <property type="match status" value="1"/>
</dbReference>
<accession>A0A2H0RNJ1</accession>
<sequence>MSRIGKQPILLPSGVEATVNGMNVTIKGGKGQLQTSVHANATVELRSGEEGNELVVTMADLDSKLNRSLWGTTRSNLQNMVTGVQTPYQKKLEVNGVGYKVAVNGQTIRLDVGFSHPVEYKLPEGISAEVEKNLITLTGIDKQIVGQVAAEIRKVRKPEPYKGKGIKYLDEIVRRKAGKAAKA</sequence>
<dbReference type="Gene3D" id="3.90.930.12">
    <property type="entry name" value="Ribosomal protein L6, alpha-beta domain"/>
    <property type="match status" value="2"/>
</dbReference>
<name>A0A2H0RNJ1_9BACT</name>
<evidence type="ECO:0000256" key="2">
    <source>
        <dbReference type="ARBA" id="ARBA00022980"/>
    </source>
</evidence>
<dbReference type="GO" id="GO:0022625">
    <property type="term" value="C:cytosolic large ribosomal subunit"/>
    <property type="evidence" value="ECO:0007669"/>
    <property type="project" value="UniProtKB-UniRule"/>
</dbReference>
<dbReference type="InterPro" id="IPR019906">
    <property type="entry name" value="Ribosomal_uL6_bac-type"/>
</dbReference>
<dbReference type="HAMAP" id="MF_01365_B">
    <property type="entry name" value="Ribosomal_uL6_B"/>
    <property type="match status" value="1"/>
</dbReference>
<evidence type="ECO:0000256" key="4">
    <source>
        <dbReference type="HAMAP-Rule" id="MF_01365"/>
    </source>
</evidence>
<dbReference type="FunFam" id="3.90.930.12:FF:000001">
    <property type="entry name" value="50S ribosomal protein L6"/>
    <property type="match status" value="1"/>
</dbReference>
<dbReference type="InterPro" id="IPR000702">
    <property type="entry name" value="Ribosomal_uL6-like"/>
</dbReference>
<comment type="function">
    <text evidence="4 6">This protein binds to the 23S rRNA, and is important in its secondary structure. It is located near the subunit interface in the base of the L7/L12 stalk, and near the tRNA binding site of the peptidyltransferase center.</text>
</comment>
<reference evidence="8 9" key="1">
    <citation type="submission" date="2017-09" db="EMBL/GenBank/DDBJ databases">
        <title>Depth-based differentiation of microbial function through sediment-hosted aquifers and enrichment of novel symbionts in the deep terrestrial subsurface.</title>
        <authorList>
            <person name="Probst A.J."/>
            <person name="Ladd B."/>
            <person name="Jarett J.K."/>
            <person name="Geller-Mcgrath D.E."/>
            <person name="Sieber C.M."/>
            <person name="Emerson J.B."/>
            <person name="Anantharaman K."/>
            <person name="Thomas B.C."/>
            <person name="Malmstrom R."/>
            <person name="Stieglmeier M."/>
            <person name="Klingl A."/>
            <person name="Woyke T."/>
            <person name="Ryan C.M."/>
            <person name="Banfield J.F."/>
        </authorList>
    </citation>
    <scope>NUCLEOTIDE SEQUENCE [LARGE SCALE GENOMIC DNA]</scope>
    <source>
        <strain evidence="8">CG10_big_fil_rev_8_21_14_0_10_50_16</strain>
    </source>
</reference>
<protein>
    <recommendedName>
        <fullName evidence="4">Large ribosomal subunit protein uL6</fullName>
    </recommendedName>
</protein>
<dbReference type="SUPFAM" id="SSF56053">
    <property type="entry name" value="Ribosomal protein L6"/>
    <property type="match status" value="2"/>
</dbReference>
<keyword evidence="4 6" id="KW-0699">rRNA-binding</keyword>
<dbReference type="InterPro" id="IPR002358">
    <property type="entry name" value="Ribosomal_uL6_CS"/>
</dbReference>
<dbReference type="PRINTS" id="PR00059">
    <property type="entry name" value="RIBOSOMALL6"/>
</dbReference>
<evidence type="ECO:0000259" key="7">
    <source>
        <dbReference type="Pfam" id="PF00347"/>
    </source>
</evidence>
<evidence type="ECO:0000313" key="8">
    <source>
        <dbReference type="EMBL" id="PIR47564.1"/>
    </source>
</evidence>
<proteinExistence type="inferred from homology"/>
<gene>
    <name evidence="4" type="primary">rplF</name>
    <name evidence="8" type="ORF">COV06_02670</name>
</gene>
<dbReference type="GO" id="GO:0019843">
    <property type="term" value="F:rRNA binding"/>
    <property type="evidence" value="ECO:0007669"/>
    <property type="project" value="UniProtKB-UniRule"/>
</dbReference>
<dbReference type="PIRSF" id="PIRSF002162">
    <property type="entry name" value="Ribosomal_L6"/>
    <property type="match status" value="1"/>
</dbReference>
<dbReference type="Proteomes" id="UP000230084">
    <property type="component" value="Unassembled WGS sequence"/>
</dbReference>